<dbReference type="InterPro" id="IPR036779">
    <property type="entry name" value="LysM_dom_sf"/>
</dbReference>
<keyword evidence="4" id="KW-0378">Hydrolase</keyword>
<evidence type="ECO:0000256" key="2">
    <source>
        <dbReference type="ARBA" id="ARBA00022529"/>
    </source>
</evidence>
<dbReference type="Gene3D" id="3.10.350.10">
    <property type="entry name" value="LysM domain"/>
    <property type="match status" value="2"/>
</dbReference>
<evidence type="ECO:0000313" key="8">
    <source>
        <dbReference type="EMBL" id="EFM81610.1"/>
    </source>
</evidence>
<keyword evidence="2" id="KW-0929">Antimicrobial</keyword>
<dbReference type="AlphaFoldDB" id="A0A125W2I8"/>
<keyword evidence="3" id="KW-0081">Bacteriolytic enzyme</keyword>
<dbReference type="GO" id="GO:0042742">
    <property type="term" value="P:defense response to bacterium"/>
    <property type="evidence" value="ECO:0007669"/>
    <property type="project" value="UniProtKB-KW"/>
</dbReference>
<sequence length="515" mass="57139">MKKRKARYLKLVCIGILGIYAGASYYNSEPLIAQEETETRDESRQLSLEEKRADQANQDQGTLTSSTLNETIISSSEQQESSTQNYSSDHPENNVEPLESENSLPPQEKPIASTKPTESLQSEQPASEERKALTEKPPHNQEPQNSTLTEKTKEPLVHSEIDNSQEKEKQAGIQQQAEANFVVQENASTSEFIRKIGEEARVIGQQHDLYASVMIAQAILESGSGNSALAAPPNYNLFGIKGAYQGQSVSFPTQEDDGKGKMTTIHADFRQYPSYKESLTDYSKLIINGLAGNPTFYHGVLKANTTNYQQATKFLTGRYATDTYYDKKLNALIETYQLTEYDQEKKKPVVTNLAEEKKPSFDKEAVKEQLKKEAVIYEVSKGDSLATISQTFGVSATAILKQNSKTQEMFYIGQKITIPQHTAATSLEPKEQALLQSLIISKSVTNALKTAEQSNGKANDSKTESTEYYEVKRGETLAKIAKKTGYSLTALKQTNDLTYSVLTEGQTIALPKLKD</sequence>
<dbReference type="Gene3D" id="4.10.80.30">
    <property type="entry name" value="DNA polymerase, domain 6"/>
    <property type="match status" value="1"/>
</dbReference>
<evidence type="ECO:0000256" key="3">
    <source>
        <dbReference type="ARBA" id="ARBA00022638"/>
    </source>
</evidence>
<reference evidence="8 9" key="1">
    <citation type="submission" date="2010-07" db="EMBL/GenBank/DDBJ databases">
        <authorList>
            <person name="Sid Ahmed O."/>
        </authorList>
    </citation>
    <scope>NUCLEOTIDE SEQUENCE [LARGE SCALE GENOMIC DNA]</scope>
    <source>
        <strain evidence="8 9">TX4248</strain>
    </source>
</reference>
<dbReference type="SMART" id="SM00047">
    <property type="entry name" value="LYZ2"/>
    <property type="match status" value="1"/>
</dbReference>
<dbReference type="GO" id="GO:0004040">
    <property type="term" value="F:amidase activity"/>
    <property type="evidence" value="ECO:0007669"/>
    <property type="project" value="InterPro"/>
</dbReference>
<dbReference type="CDD" id="cd00118">
    <property type="entry name" value="LysM"/>
    <property type="match status" value="2"/>
</dbReference>
<feature type="compositionally biased region" description="Low complexity" evidence="6">
    <location>
        <begin position="69"/>
        <end position="88"/>
    </location>
</feature>
<dbReference type="GO" id="GO:0031640">
    <property type="term" value="P:killing of cells of another organism"/>
    <property type="evidence" value="ECO:0007669"/>
    <property type="project" value="UniProtKB-KW"/>
</dbReference>
<feature type="domain" description="LysM" evidence="7">
    <location>
        <begin position="375"/>
        <end position="418"/>
    </location>
</feature>
<protein>
    <recommendedName>
        <fullName evidence="5">Peptidoglycan hydrolase</fullName>
    </recommendedName>
</protein>
<organism evidence="8 9">
    <name type="scientific">Enterococcus faecalis TX4248</name>
    <dbReference type="NCBI Taxonomy" id="749495"/>
    <lineage>
        <taxon>Bacteria</taxon>
        <taxon>Bacillati</taxon>
        <taxon>Bacillota</taxon>
        <taxon>Bacilli</taxon>
        <taxon>Lactobacillales</taxon>
        <taxon>Enterococcaceae</taxon>
        <taxon>Enterococcus</taxon>
    </lineage>
</organism>
<dbReference type="PANTHER" id="PTHR33308:SF9">
    <property type="entry name" value="PEPTIDOGLYCAN HYDROLASE FLGJ"/>
    <property type="match status" value="1"/>
</dbReference>
<feature type="compositionally biased region" description="Basic and acidic residues" evidence="6">
    <location>
        <begin position="127"/>
        <end position="139"/>
    </location>
</feature>
<dbReference type="PANTHER" id="PTHR33308">
    <property type="entry name" value="PEPTIDOGLYCAN HYDROLASE FLGJ"/>
    <property type="match status" value="1"/>
</dbReference>
<feature type="region of interest" description="Disordered" evidence="6">
    <location>
        <begin position="34"/>
        <end position="156"/>
    </location>
</feature>
<evidence type="ECO:0000259" key="7">
    <source>
        <dbReference type="PROSITE" id="PS51782"/>
    </source>
</evidence>
<dbReference type="InterPro" id="IPR018392">
    <property type="entry name" value="LysM"/>
</dbReference>
<dbReference type="Pfam" id="PF01832">
    <property type="entry name" value="Glucosaminidase"/>
    <property type="match status" value="1"/>
</dbReference>
<evidence type="ECO:0000256" key="1">
    <source>
        <dbReference type="ARBA" id="ARBA00010266"/>
    </source>
</evidence>
<dbReference type="PROSITE" id="PS51782">
    <property type="entry name" value="LYSM"/>
    <property type="match status" value="2"/>
</dbReference>
<dbReference type="SMART" id="SM00257">
    <property type="entry name" value="LysM"/>
    <property type="match status" value="2"/>
</dbReference>
<comment type="similarity">
    <text evidence="1">Belongs to the glycosyl hydrolase 73 family.</text>
</comment>
<dbReference type="Gene3D" id="1.10.530.10">
    <property type="match status" value="1"/>
</dbReference>
<dbReference type="Pfam" id="PF01476">
    <property type="entry name" value="LysM"/>
    <property type="match status" value="2"/>
</dbReference>
<evidence type="ECO:0000313" key="9">
    <source>
        <dbReference type="Proteomes" id="UP000004846"/>
    </source>
</evidence>
<dbReference type="Proteomes" id="UP000004846">
    <property type="component" value="Unassembled WGS sequence"/>
</dbReference>
<accession>A0A125W2I8</accession>
<dbReference type="RefSeq" id="WP_002365033.1">
    <property type="nucleotide sequence ID" value="NZ_GL454487.1"/>
</dbReference>
<feature type="compositionally biased region" description="Polar residues" evidence="6">
    <location>
        <begin position="55"/>
        <end position="68"/>
    </location>
</feature>
<feature type="domain" description="LysM" evidence="7">
    <location>
        <begin position="467"/>
        <end position="510"/>
    </location>
</feature>
<evidence type="ECO:0000256" key="6">
    <source>
        <dbReference type="SAM" id="MobiDB-lite"/>
    </source>
</evidence>
<proteinExistence type="inferred from homology"/>
<dbReference type="EMBL" id="AEBR01000102">
    <property type="protein sequence ID" value="EFM81610.1"/>
    <property type="molecule type" value="Genomic_DNA"/>
</dbReference>
<dbReference type="SUPFAM" id="SSF54106">
    <property type="entry name" value="LysM domain"/>
    <property type="match status" value="2"/>
</dbReference>
<dbReference type="InterPro" id="IPR051056">
    <property type="entry name" value="Glycosyl_Hydrolase_73"/>
</dbReference>
<evidence type="ECO:0000256" key="4">
    <source>
        <dbReference type="ARBA" id="ARBA00022801"/>
    </source>
</evidence>
<gene>
    <name evidence="8" type="ORF">HMPREF9498_02752</name>
</gene>
<feature type="compositionally biased region" description="Polar residues" evidence="6">
    <location>
        <begin position="114"/>
        <end position="125"/>
    </location>
</feature>
<dbReference type="HOGENOM" id="CLU_040404_0_0_9"/>
<feature type="compositionally biased region" description="Basic and acidic residues" evidence="6">
    <location>
        <begin position="40"/>
        <end position="54"/>
    </location>
</feature>
<name>A0A125W2I8_ENTFL</name>
<evidence type="ECO:0000256" key="5">
    <source>
        <dbReference type="ARBA" id="ARBA00032108"/>
    </source>
</evidence>
<comment type="caution">
    <text evidence="8">The sequence shown here is derived from an EMBL/GenBank/DDBJ whole genome shotgun (WGS) entry which is preliminary data.</text>
</comment>
<dbReference type="InterPro" id="IPR002901">
    <property type="entry name" value="MGlyc_endo_b_GlcNAc-like_dom"/>
</dbReference>